<name>A0AAJ0B6H4_9PEZI</name>
<evidence type="ECO:0000256" key="1">
    <source>
        <dbReference type="SAM" id="MobiDB-lite"/>
    </source>
</evidence>
<dbReference type="InterPro" id="IPR053203">
    <property type="entry name" value="Cisplatin_resist-associated"/>
</dbReference>
<evidence type="ECO:0000313" key="2">
    <source>
        <dbReference type="EMBL" id="KAK1752432.1"/>
    </source>
</evidence>
<feature type="compositionally biased region" description="Polar residues" evidence="1">
    <location>
        <begin position="20"/>
        <end position="34"/>
    </location>
</feature>
<dbReference type="InterPro" id="IPR022024">
    <property type="entry name" value="DUF3602"/>
</dbReference>
<comment type="caution">
    <text evidence="2">The sequence shown here is derived from an EMBL/GenBank/DDBJ whole genome shotgun (WGS) entry which is preliminary data.</text>
</comment>
<gene>
    <name evidence="2" type="ORF">QBC47DRAFT_363207</name>
</gene>
<feature type="compositionally biased region" description="Basic and acidic residues" evidence="1">
    <location>
        <begin position="54"/>
        <end position="72"/>
    </location>
</feature>
<feature type="compositionally biased region" description="Basic and acidic residues" evidence="1">
    <location>
        <begin position="111"/>
        <end position="135"/>
    </location>
</feature>
<evidence type="ECO:0008006" key="4">
    <source>
        <dbReference type="Google" id="ProtNLM"/>
    </source>
</evidence>
<protein>
    <recommendedName>
        <fullName evidence="4">PAR32 protein</fullName>
    </recommendedName>
</protein>
<proteinExistence type="predicted"/>
<organism evidence="2 3">
    <name type="scientific">Echria macrotheca</name>
    <dbReference type="NCBI Taxonomy" id="438768"/>
    <lineage>
        <taxon>Eukaryota</taxon>
        <taxon>Fungi</taxon>
        <taxon>Dikarya</taxon>
        <taxon>Ascomycota</taxon>
        <taxon>Pezizomycotina</taxon>
        <taxon>Sordariomycetes</taxon>
        <taxon>Sordariomycetidae</taxon>
        <taxon>Sordariales</taxon>
        <taxon>Schizotheciaceae</taxon>
        <taxon>Echria</taxon>
    </lineage>
</organism>
<feature type="region of interest" description="Disordered" evidence="1">
    <location>
        <begin position="1"/>
        <end position="142"/>
    </location>
</feature>
<dbReference type="PANTHER" id="PTHR34693">
    <property type="entry name" value="PROTEIN PAR32"/>
    <property type="match status" value="1"/>
</dbReference>
<evidence type="ECO:0000313" key="3">
    <source>
        <dbReference type="Proteomes" id="UP001239445"/>
    </source>
</evidence>
<reference evidence="2" key="1">
    <citation type="submission" date="2023-06" db="EMBL/GenBank/DDBJ databases">
        <title>Genome-scale phylogeny and comparative genomics of the fungal order Sordariales.</title>
        <authorList>
            <consortium name="Lawrence Berkeley National Laboratory"/>
            <person name="Hensen N."/>
            <person name="Bonometti L."/>
            <person name="Westerberg I."/>
            <person name="Brannstrom I.O."/>
            <person name="Guillou S."/>
            <person name="Cros-Aarteil S."/>
            <person name="Calhoun S."/>
            <person name="Haridas S."/>
            <person name="Kuo A."/>
            <person name="Mondo S."/>
            <person name="Pangilinan J."/>
            <person name="Riley R."/>
            <person name="Labutti K."/>
            <person name="Andreopoulos B."/>
            <person name="Lipzen A."/>
            <person name="Chen C."/>
            <person name="Yanf M."/>
            <person name="Daum C."/>
            <person name="Ng V."/>
            <person name="Clum A."/>
            <person name="Steindorff A."/>
            <person name="Ohm R."/>
            <person name="Martin F."/>
            <person name="Silar P."/>
            <person name="Natvig D."/>
            <person name="Lalanne C."/>
            <person name="Gautier V."/>
            <person name="Ament-Velasquez S.L."/>
            <person name="Kruys A."/>
            <person name="Hutchinson M.I."/>
            <person name="Powell A.J."/>
            <person name="Barry K."/>
            <person name="Miller A.N."/>
            <person name="Grigoriev I.V."/>
            <person name="Debuchy R."/>
            <person name="Gladieux P."/>
            <person name="Thoren M.H."/>
            <person name="Johannesson H."/>
        </authorList>
    </citation>
    <scope>NUCLEOTIDE SEQUENCE</scope>
    <source>
        <strain evidence="2">PSN4</strain>
    </source>
</reference>
<accession>A0AAJ0B6H4</accession>
<sequence length="142" mass="14733">MSNLQSSGRGGAGNIRESSKSTPVNPVDLQTPTLKTAVVTTGRGGSGNMAKNTDPVETRLRQDVEPVIRRDSQGATHIGRGGSGNVFNAGSDEAEAAKRELEKAASAVVGGDKEDGKKGGEQQEKEAAGWAEKGKNLLFGKK</sequence>
<dbReference type="AlphaFoldDB" id="A0AAJ0B6H4"/>
<keyword evidence="3" id="KW-1185">Reference proteome</keyword>
<dbReference type="PANTHER" id="PTHR34693:SF1">
    <property type="entry name" value="PROTEIN PAR32"/>
    <property type="match status" value="1"/>
</dbReference>
<dbReference type="Pfam" id="PF12223">
    <property type="entry name" value="DUF3602"/>
    <property type="match status" value="1"/>
</dbReference>
<dbReference type="EMBL" id="MU839839">
    <property type="protein sequence ID" value="KAK1752432.1"/>
    <property type="molecule type" value="Genomic_DNA"/>
</dbReference>
<dbReference type="Proteomes" id="UP001239445">
    <property type="component" value="Unassembled WGS sequence"/>
</dbReference>